<dbReference type="STRING" id="1925591.BI308_10010"/>
<evidence type="ECO:0000259" key="1">
    <source>
        <dbReference type="Pfam" id="PF13767"/>
    </source>
</evidence>
<dbReference type="EMBL" id="MLAW01000014">
    <property type="protein sequence ID" value="OJJ25651.1"/>
    <property type="molecule type" value="Genomic_DNA"/>
</dbReference>
<protein>
    <recommendedName>
        <fullName evidence="1">DUF4168 domain-containing protein</fullName>
    </recommendedName>
</protein>
<gene>
    <name evidence="2" type="ORF">BI308_10010</name>
</gene>
<dbReference type="Pfam" id="PF13767">
    <property type="entry name" value="DUF4168"/>
    <property type="match status" value="1"/>
</dbReference>
<dbReference type="InterPro" id="IPR025433">
    <property type="entry name" value="DUF4168"/>
</dbReference>
<dbReference type="Proteomes" id="UP000183940">
    <property type="component" value="Unassembled WGS sequence"/>
</dbReference>
<sequence length="161" mass="17377">MVNLRQRIWNWGAIATLAIAITACGSSPEEVASSPSPVDPVTLTPEEVQNYARVILELEPIRQVALGQVQTLVDSGVAPIIICTDPQSLAGVSSEVTEVVVNFCTRAKEINDKYGFTPTRFNDITRNLPTNAELKAQVDEALLAQVMNPETTAPETTDLGQ</sequence>
<dbReference type="AlphaFoldDB" id="A0A1L9QSK5"/>
<dbReference type="PROSITE" id="PS51257">
    <property type="entry name" value="PROKAR_LIPOPROTEIN"/>
    <property type="match status" value="1"/>
</dbReference>
<keyword evidence="3" id="KW-1185">Reference proteome</keyword>
<accession>A0A1L9QSK5</accession>
<evidence type="ECO:0000313" key="2">
    <source>
        <dbReference type="EMBL" id="OJJ25651.1"/>
    </source>
</evidence>
<name>A0A1L9QSK5_9CYAN</name>
<comment type="caution">
    <text evidence="2">The sequence shown here is derived from an EMBL/GenBank/DDBJ whole genome shotgun (WGS) entry which is preliminary data.</text>
</comment>
<evidence type="ECO:0000313" key="3">
    <source>
        <dbReference type="Proteomes" id="UP000183940"/>
    </source>
</evidence>
<feature type="domain" description="DUF4168" evidence="1">
    <location>
        <begin position="45"/>
        <end position="138"/>
    </location>
</feature>
<reference evidence="2" key="1">
    <citation type="submission" date="2016-10" db="EMBL/GenBank/DDBJ databases">
        <title>CRISPR-Cas defence system in Roseofilum reptotaenium: evidence of a bacteriophage-cyanobacterium arms race in the coral black band disease.</title>
        <authorList>
            <person name="Buerger P."/>
            <person name="Wood-Charlson E.M."/>
            <person name="Weynberg K.D."/>
            <person name="Willis B."/>
            <person name="Van Oppen M.J."/>
        </authorList>
    </citation>
    <scope>NUCLEOTIDE SEQUENCE [LARGE SCALE GENOMIC DNA]</scope>
    <source>
        <strain evidence="2">AO1-A</strain>
    </source>
</reference>
<organism evidence="2 3">
    <name type="scientific">Roseofilum reptotaenium AO1-A</name>
    <dbReference type="NCBI Taxonomy" id="1925591"/>
    <lineage>
        <taxon>Bacteria</taxon>
        <taxon>Bacillati</taxon>
        <taxon>Cyanobacteriota</taxon>
        <taxon>Cyanophyceae</taxon>
        <taxon>Desertifilales</taxon>
        <taxon>Desertifilaceae</taxon>
        <taxon>Roseofilum</taxon>
    </lineage>
</organism>
<proteinExistence type="predicted"/>